<protein>
    <submittedName>
        <fullName evidence="2">Uncharacterized protein</fullName>
    </submittedName>
</protein>
<accession>A0AAV0KLQ2</accession>
<gene>
    <name evidence="2" type="ORF">LITE_LOCUS19094</name>
</gene>
<evidence type="ECO:0000313" key="3">
    <source>
        <dbReference type="Proteomes" id="UP001154282"/>
    </source>
</evidence>
<sequence>KIDVVEKVFGPQKHGHIVGYGCGITTKQLKGRKSRRDPEIEERLQHREEEIIALQGEKEALQAEKEAIAVEKETIAAEKVALQRRMDTMEANFSFELSLLREMVMAQQATTSFPNMSHNIQNSI</sequence>
<keyword evidence="3" id="KW-1185">Reference proteome</keyword>
<name>A0AAV0KLQ2_9ROSI</name>
<dbReference type="EMBL" id="CAMGYJ010000005">
    <property type="protein sequence ID" value="CAI0422325.1"/>
    <property type="molecule type" value="Genomic_DNA"/>
</dbReference>
<dbReference type="AlphaFoldDB" id="A0AAV0KLQ2"/>
<organism evidence="2 3">
    <name type="scientific">Linum tenue</name>
    <dbReference type="NCBI Taxonomy" id="586396"/>
    <lineage>
        <taxon>Eukaryota</taxon>
        <taxon>Viridiplantae</taxon>
        <taxon>Streptophyta</taxon>
        <taxon>Embryophyta</taxon>
        <taxon>Tracheophyta</taxon>
        <taxon>Spermatophyta</taxon>
        <taxon>Magnoliopsida</taxon>
        <taxon>eudicotyledons</taxon>
        <taxon>Gunneridae</taxon>
        <taxon>Pentapetalae</taxon>
        <taxon>rosids</taxon>
        <taxon>fabids</taxon>
        <taxon>Malpighiales</taxon>
        <taxon>Linaceae</taxon>
        <taxon>Linum</taxon>
    </lineage>
</organism>
<dbReference type="Proteomes" id="UP001154282">
    <property type="component" value="Unassembled WGS sequence"/>
</dbReference>
<comment type="caution">
    <text evidence="2">The sequence shown here is derived from an EMBL/GenBank/DDBJ whole genome shotgun (WGS) entry which is preliminary data.</text>
</comment>
<feature type="coiled-coil region" evidence="1">
    <location>
        <begin position="44"/>
        <end position="92"/>
    </location>
</feature>
<evidence type="ECO:0000256" key="1">
    <source>
        <dbReference type="SAM" id="Coils"/>
    </source>
</evidence>
<proteinExistence type="predicted"/>
<evidence type="ECO:0000313" key="2">
    <source>
        <dbReference type="EMBL" id="CAI0422325.1"/>
    </source>
</evidence>
<reference evidence="2" key="1">
    <citation type="submission" date="2022-08" db="EMBL/GenBank/DDBJ databases">
        <authorList>
            <person name="Gutierrez-Valencia J."/>
        </authorList>
    </citation>
    <scope>NUCLEOTIDE SEQUENCE</scope>
</reference>
<feature type="non-terminal residue" evidence="2">
    <location>
        <position position="1"/>
    </location>
</feature>
<keyword evidence="1" id="KW-0175">Coiled coil</keyword>